<accession>A0ABD1SPA8</accession>
<feature type="region of interest" description="Disordered" evidence="1">
    <location>
        <begin position="594"/>
        <end position="614"/>
    </location>
</feature>
<protein>
    <submittedName>
        <fullName evidence="3">G-patch domain-containing protein</fullName>
    </submittedName>
</protein>
<evidence type="ECO:0000313" key="4">
    <source>
        <dbReference type="EMBL" id="KAL2502592.1"/>
    </source>
</evidence>
<dbReference type="Pfam" id="PF01585">
    <property type="entry name" value="G-patch"/>
    <property type="match status" value="2"/>
</dbReference>
<proteinExistence type="predicted"/>
<feature type="compositionally biased region" description="Basic and acidic residues" evidence="1">
    <location>
        <begin position="697"/>
        <end position="717"/>
    </location>
</feature>
<evidence type="ECO:0000259" key="2">
    <source>
        <dbReference type="PROSITE" id="PS50174"/>
    </source>
</evidence>
<feature type="domain" description="G-patch" evidence="2">
    <location>
        <begin position="717"/>
        <end position="762"/>
    </location>
</feature>
<dbReference type="InterPro" id="IPR034082">
    <property type="entry name" value="R3H_G-patch"/>
</dbReference>
<reference evidence="3" key="2">
    <citation type="submission" date="2024-07" db="EMBL/GenBank/DDBJ databases">
        <title>Two chromosome-level genome assemblies of Korean endemic species Abeliophyllum distichum and Forsythia ovata (Oleaceae).</title>
        <authorList>
            <person name="Mun J.H."/>
        </authorList>
    </citation>
    <scope>NUCLEOTIDE SEQUENCE</scope>
    <source>
        <strain evidence="3">KNKB202402200001</strain>
        <tissue evidence="3">Leaf</tissue>
    </source>
</reference>
<dbReference type="EMBL" id="JBFOLJ010000010">
    <property type="protein sequence ID" value="KAL2502592.1"/>
    <property type="molecule type" value="Genomic_DNA"/>
</dbReference>
<dbReference type="SMART" id="SM00443">
    <property type="entry name" value="G_patch"/>
    <property type="match status" value="2"/>
</dbReference>
<dbReference type="PROSITE" id="PS50174">
    <property type="entry name" value="G_PATCH"/>
    <property type="match status" value="2"/>
</dbReference>
<sequence>MGGNNRKKLNKAKSRRSQGSASSSKGALFVEGGVLSDWSAFSPPSSRGKNWNNGGNGKSKSGSRPGGGKGSNSDSKSGSGLGPSSESRKSSGNAIGYVYTKEKAFDEGGENRENKFDKSNPIVLNSGKTPIVAYMDEGPVKEPQPVEYMYDYTASFTLDDSSHRGLGFYDEVEATPGGIGSSSMMEEKEDSTFDSASSQEDEMDADVDFVHGASTEMVDGFLAETSTPEENTGFLLIGGRKIYTHDISDEDDEKDDEESSGSYDTEDSCTSSDSDGSSYSGSDIDEEVAADYFEGIGGAYNIVNVDQLVGQISDVTGNHSNSKEDFDDTLEKLGGIALQEASREYGTRKTGSGRKKHVEDHKSSAIKYAWSSALDDLMLVKDPRTVSGRKKQVAGFPHSWPSESRKNRKFRKIPGEKKKHRKEMIAAKRLDRMIRRGVDLQQINSKLQQMVLDGGDMLSFQPMHTRDCSQVRKLAAIYRLRSGCQGSGKKRFVTVIRTQHTCMPSPIDKIRMEKLIGADDEDADFTVSGKKYVKAYRDMNATSFSLSLQSSRRKSSKNIASHHASKEARKNNRAGKIGSYAAQPLSFVSSGIMSSEPRNIESNETNERGTESKGVSELVEYGAFEMHTTGFGSKMMAKMGFVGGGLGKDGQGMAQPIEVCQRPKSLGLGADIPETSDKSTKMQSQPRSLGSGGKSSGKTEKLAKNETQRLGSFEKHTKGFGSKMMSKMGFVEGTGLGKDSQGMVNPLVAVRRPKARGLGATS</sequence>
<feature type="region of interest" description="Disordered" evidence="1">
    <location>
        <begin position="547"/>
        <end position="576"/>
    </location>
</feature>
<dbReference type="Pfam" id="PF01424">
    <property type="entry name" value="R3H"/>
    <property type="match status" value="1"/>
</dbReference>
<organism evidence="3 5">
    <name type="scientific">Forsythia ovata</name>
    <dbReference type="NCBI Taxonomy" id="205694"/>
    <lineage>
        <taxon>Eukaryota</taxon>
        <taxon>Viridiplantae</taxon>
        <taxon>Streptophyta</taxon>
        <taxon>Embryophyta</taxon>
        <taxon>Tracheophyta</taxon>
        <taxon>Spermatophyta</taxon>
        <taxon>Magnoliopsida</taxon>
        <taxon>eudicotyledons</taxon>
        <taxon>Gunneridae</taxon>
        <taxon>Pentapetalae</taxon>
        <taxon>asterids</taxon>
        <taxon>lamiids</taxon>
        <taxon>Lamiales</taxon>
        <taxon>Oleaceae</taxon>
        <taxon>Forsythieae</taxon>
        <taxon>Forsythia</taxon>
    </lineage>
</organism>
<feature type="compositionally biased region" description="Low complexity" evidence="1">
    <location>
        <begin position="45"/>
        <end position="63"/>
    </location>
</feature>
<dbReference type="PANTHER" id="PTHR47423">
    <property type="entry name" value="G-PATCH DOMAIN CONTAINING PROTEIN"/>
    <property type="match status" value="1"/>
</dbReference>
<name>A0ABD1SPA8_9LAMI</name>
<dbReference type="InterPro" id="IPR000467">
    <property type="entry name" value="G_patch_dom"/>
</dbReference>
<feature type="region of interest" description="Disordered" evidence="1">
    <location>
        <begin position="1"/>
        <end position="94"/>
    </location>
</feature>
<dbReference type="EMBL" id="JBFOLJ010000010">
    <property type="protein sequence ID" value="KAL2502535.1"/>
    <property type="molecule type" value="Genomic_DNA"/>
</dbReference>
<dbReference type="InterPro" id="IPR036867">
    <property type="entry name" value="R3H_dom_sf"/>
</dbReference>
<dbReference type="Proteomes" id="UP001604277">
    <property type="component" value="Unassembled WGS sequence"/>
</dbReference>
<feature type="compositionally biased region" description="Acidic residues" evidence="1">
    <location>
        <begin position="248"/>
        <end position="267"/>
    </location>
</feature>
<feature type="compositionally biased region" description="Basic residues" evidence="1">
    <location>
        <begin position="1"/>
        <end position="16"/>
    </location>
</feature>
<dbReference type="AlphaFoldDB" id="A0ABD1SPA8"/>
<feature type="region of interest" description="Disordered" evidence="1">
    <location>
        <begin position="667"/>
        <end position="720"/>
    </location>
</feature>
<evidence type="ECO:0000313" key="3">
    <source>
        <dbReference type="EMBL" id="KAL2502535.1"/>
    </source>
</evidence>
<feature type="compositionally biased region" description="Low complexity" evidence="1">
    <location>
        <begin position="17"/>
        <end position="27"/>
    </location>
</feature>
<feature type="compositionally biased region" description="Low complexity" evidence="1">
    <location>
        <begin position="268"/>
        <end position="282"/>
    </location>
</feature>
<feature type="region of interest" description="Disordered" evidence="1">
    <location>
        <begin position="246"/>
        <end position="283"/>
    </location>
</feature>
<dbReference type="CDD" id="cd02646">
    <property type="entry name" value="R3H_G-patch"/>
    <property type="match status" value="1"/>
</dbReference>
<evidence type="ECO:0000256" key="1">
    <source>
        <dbReference type="SAM" id="MobiDB-lite"/>
    </source>
</evidence>
<gene>
    <name evidence="3" type="ORF">Fot_36383</name>
    <name evidence="4" type="ORF">Fot_36440</name>
</gene>
<feature type="region of interest" description="Disordered" evidence="1">
    <location>
        <begin position="172"/>
        <end position="202"/>
    </location>
</feature>
<dbReference type="InterPro" id="IPR001374">
    <property type="entry name" value="R3H_dom"/>
</dbReference>
<feature type="compositionally biased region" description="Basic and acidic residues" evidence="1">
    <location>
        <begin position="598"/>
        <end position="611"/>
    </location>
</feature>
<keyword evidence="5" id="KW-1185">Reference proteome</keyword>
<evidence type="ECO:0000313" key="5">
    <source>
        <dbReference type="Proteomes" id="UP001604277"/>
    </source>
</evidence>
<reference evidence="5" key="1">
    <citation type="submission" date="2024-07" db="EMBL/GenBank/DDBJ databases">
        <title>Two chromosome-level genome assemblies of Korean endemic species Abeliophyllum distichum and Forsythia ovata (Oleaceae).</title>
        <authorList>
            <person name="Jang H."/>
        </authorList>
    </citation>
    <scope>NUCLEOTIDE SEQUENCE [LARGE SCALE GENOMIC DNA]</scope>
</reference>
<dbReference type="Gene3D" id="3.30.1370.50">
    <property type="entry name" value="R3H-like domain"/>
    <property type="match status" value="1"/>
</dbReference>
<feature type="domain" description="G-patch" evidence="2">
    <location>
        <begin position="628"/>
        <end position="673"/>
    </location>
</feature>
<comment type="caution">
    <text evidence="3">The sequence shown here is derived from an EMBL/GenBank/DDBJ whole genome shotgun (WGS) entry which is preliminary data.</text>
</comment>
<dbReference type="PANTHER" id="PTHR47423:SF2">
    <property type="entry name" value="PROTEIN SQS1"/>
    <property type="match status" value="1"/>
</dbReference>